<comment type="caution">
    <text evidence="3">The sequence shown here is derived from an EMBL/GenBank/DDBJ whole genome shotgun (WGS) entry which is preliminary data.</text>
</comment>
<dbReference type="Proteomes" id="UP000019678">
    <property type="component" value="Unassembled WGS sequence"/>
</dbReference>
<reference evidence="3 4" key="1">
    <citation type="submission" date="2013-05" db="EMBL/GenBank/DDBJ databases">
        <title>Genome assembly of Chondromyces apiculatus DSM 436.</title>
        <authorList>
            <person name="Sharma G."/>
            <person name="Khatri I."/>
            <person name="Kaur C."/>
            <person name="Mayilraj S."/>
            <person name="Subramanian S."/>
        </authorList>
    </citation>
    <scope>NUCLEOTIDE SEQUENCE [LARGE SCALE GENOMIC DNA]</scope>
    <source>
        <strain evidence="3 4">DSM 436</strain>
    </source>
</reference>
<gene>
    <name evidence="3" type="ORF">CAP_4049</name>
</gene>
<keyword evidence="2" id="KW-0732">Signal</keyword>
<feature type="signal peptide" evidence="2">
    <location>
        <begin position="1"/>
        <end position="17"/>
    </location>
</feature>
<protein>
    <recommendedName>
        <fullName evidence="5">DUF1549 domain-containing protein</fullName>
    </recommendedName>
</protein>
<dbReference type="RefSeq" id="WP_044235542.1">
    <property type="nucleotide sequence ID" value="NZ_ASRX01000003.1"/>
</dbReference>
<organism evidence="3 4">
    <name type="scientific">Chondromyces apiculatus DSM 436</name>
    <dbReference type="NCBI Taxonomy" id="1192034"/>
    <lineage>
        <taxon>Bacteria</taxon>
        <taxon>Pseudomonadati</taxon>
        <taxon>Myxococcota</taxon>
        <taxon>Polyangia</taxon>
        <taxon>Polyangiales</taxon>
        <taxon>Polyangiaceae</taxon>
        <taxon>Chondromyces</taxon>
    </lineage>
</organism>
<dbReference type="EMBL" id="ASRX01000003">
    <property type="protein sequence ID" value="EYF08519.1"/>
    <property type="molecule type" value="Genomic_DNA"/>
</dbReference>
<evidence type="ECO:0000313" key="3">
    <source>
        <dbReference type="EMBL" id="EYF08519.1"/>
    </source>
</evidence>
<evidence type="ECO:0008006" key="5">
    <source>
        <dbReference type="Google" id="ProtNLM"/>
    </source>
</evidence>
<sequence>MATLLALGAALMATSCAGDLPEDGGSSGTAFNPNEPADPDKEPIPEEAYDILNERVESPNEALRTASLKILRRFPTLDEITEVETGGRASYEALLDAMFETPEFSERMIKWWQDIMRQGGADPGDDRNAAPTLAAQLIVEGRPFMQVLTATDNCSAYDAANNAFVAAPCNSGAPAEAGVLTNPGVMRQFYGTMAFRRVRWVQEIFTCRDLPVEEGATPQDVGGGGSFQGPWAFTSISGAPVNFLGTDGVVCANCHQTMNHMAPLFGRFDMDGRYLTDGYGVVTNVNGEAVPSQLEHWLPAGQTTAWRFGKPAADLPALGAAIAADPQVHACMVKRAWNFVMSKEDIVSAGAIVPDEIVAPFLERFKSGFDLKDTLRAMFKSDDFLKR</sequence>
<name>A0A017TGZ7_9BACT</name>
<evidence type="ECO:0000313" key="4">
    <source>
        <dbReference type="Proteomes" id="UP000019678"/>
    </source>
</evidence>
<keyword evidence="4" id="KW-1185">Reference proteome</keyword>
<evidence type="ECO:0000256" key="1">
    <source>
        <dbReference type="SAM" id="MobiDB-lite"/>
    </source>
</evidence>
<dbReference type="STRING" id="1192034.CAP_4049"/>
<feature type="region of interest" description="Disordered" evidence="1">
    <location>
        <begin position="21"/>
        <end position="44"/>
    </location>
</feature>
<proteinExistence type="predicted"/>
<feature type="chain" id="PRO_5001497265" description="DUF1549 domain-containing protein" evidence="2">
    <location>
        <begin position="18"/>
        <end position="387"/>
    </location>
</feature>
<evidence type="ECO:0000256" key="2">
    <source>
        <dbReference type="SAM" id="SignalP"/>
    </source>
</evidence>
<dbReference type="OrthoDB" id="5497769at2"/>
<accession>A0A017TGZ7</accession>
<dbReference type="AlphaFoldDB" id="A0A017TGZ7"/>